<feature type="transmembrane region" description="Helical" evidence="7">
    <location>
        <begin position="263"/>
        <end position="293"/>
    </location>
</feature>
<dbReference type="Gene3D" id="1.10.3720.10">
    <property type="entry name" value="MetI-like"/>
    <property type="match status" value="1"/>
</dbReference>
<dbReference type="PANTHER" id="PTHR30465:SF45">
    <property type="entry name" value="BINDING-PROTEIN-DEPENDENT TRANSPORT SYSTEMS INNER MEMBRANE COMPONENT"/>
    <property type="match status" value="1"/>
</dbReference>
<dbReference type="AlphaFoldDB" id="A0A1F4VFP4"/>
<keyword evidence="5 7" id="KW-1133">Transmembrane helix</keyword>
<protein>
    <submittedName>
        <fullName evidence="9">Peptide ABC transporter permease</fullName>
    </submittedName>
</protein>
<evidence type="ECO:0000256" key="1">
    <source>
        <dbReference type="ARBA" id="ARBA00004651"/>
    </source>
</evidence>
<feature type="transmembrane region" description="Helical" evidence="7">
    <location>
        <begin position="313"/>
        <end position="338"/>
    </location>
</feature>
<feature type="transmembrane region" description="Helical" evidence="7">
    <location>
        <begin position="125"/>
        <end position="147"/>
    </location>
</feature>
<feature type="domain" description="ABC transmembrane type-1" evidence="8">
    <location>
        <begin position="121"/>
        <end position="333"/>
    </location>
</feature>
<evidence type="ECO:0000259" key="8">
    <source>
        <dbReference type="PROSITE" id="PS50928"/>
    </source>
</evidence>
<keyword evidence="2 7" id="KW-0813">Transport</keyword>
<feature type="transmembrane region" description="Helical" evidence="7">
    <location>
        <begin position="168"/>
        <end position="189"/>
    </location>
</feature>
<organism evidence="9 10">
    <name type="scientific">candidate division WWE3 bacterium RIFCSPHIGHO2_01_FULL_48_15</name>
    <dbReference type="NCBI Taxonomy" id="1802619"/>
    <lineage>
        <taxon>Bacteria</taxon>
        <taxon>Katanobacteria</taxon>
    </lineage>
</organism>
<name>A0A1F4VFP4_UNCKA</name>
<dbReference type="GO" id="GO:0005886">
    <property type="term" value="C:plasma membrane"/>
    <property type="evidence" value="ECO:0007669"/>
    <property type="project" value="UniProtKB-SubCell"/>
</dbReference>
<comment type="caution">
    <text evidence="9">The sequence shown here is derived from an EMBL/GenBank/DDBJ whole genome shotgun (WGS) entry which is preliminary data.</text>
</comment>
<dbReference type="InterPro" id="IPR000515">
    <property type="entry name" value="MetI-like"/>
</dbReference>
<keyword evidence="6 7" id="KW-0472">Membrane</keyword>
<evidence type="ECO:0000313" key="9">
    <source>
        <dbReference type="EMBL" id="OGC56096.1"/>
    </source>
</evidence>
<comment type="similarity">
    <text evidence="7">Belongs to the binding-protein-dependent transport system permease family.</text>
</comment>
<comment type="subcellular location">
    <subcellularLocation>
        <location evidence="1 7">Cell membrane</location>
        <topology evidence="1 7">Multi-pass membrane protein</topology>
    </subcellularLocation>
</comment>
<evidence type="ECO:0000256" key="3">
    <source>
        <dbReference type="ARBA" id="ARBA00022475"/>
    </source>
</evidence>
<evidence type="ECO:0000256" key="5">
    <source>
        <dbReference type="ARBA" id="ARBA00022989"/>
    </source>
</evidence>
<evidence type="ECO:0000256" key="4">
    <source>
        <dbReference type="ARBA" id="ARBA00022692"/>
    </source>
</evidence>
<dbReference type="Proteomes" id="UP000179005">
    <property type="component" value="Unassembled WGS sequence"/>
</dbReference>
<evidence type="ECO:0000256" key="6">
    <source>
        <dbReference type="ARBA" id="ARBA00023136"/>
    </source>
</evidence>
<proteinExistence type="inferred from homology"/>
<dbReference type="PROSITE" id="PS50928">
    <property type="entry name" value="ABC_TM1"/>
    <property type="match status" value="1"/>
</dbReference>
<dbReference type="STRING" id="1802619.A2797_01860"/>
<dbReference type="InterPro" id="IPR035906">
    <property type="entry name" value="MetI-like_sf"/>
</dbReference>
<gene>
    <name evidence="9" type="ORF">A2797_01860</name>
</gene>
<evidence type="ECO:0000256" key="7">
    <source>
        <dbReference type="RuleBase" id="RU363032"/>
    </source>
</evidence>
<reference evidence="9 10" key="1">
    <citation type="journal article" date="2016" name="Nat. Commun.">
        <title>Thousands of microbial genomes shed light on interconnected biogeochemical processes in an aquifer system.</title>
        <authorList>
            <person name="Anantharaman K."/>
            <person name="Brown C.T."/>
            <person name="Hug L.A."/>
            <person name="Sharon I."/>
            <person name="Castelle C.J."/>
            <person name="Probst A.J."/>
            <person name="Thomas B.C."/>
            <person name="Singh A."/>
            <person name="Wilkins M.J."/>
            <person name="Karaoz U."/>
            <person name="Brodie E.L."/>
            <person name="Williams K.H."/>
            <person name="Hubbard S.S."/>
            <person name="Banfield J.F."/>
        </authorList>
    </citation>
    <scope>NUCLEOTIDE SEQUENCE [LARGE SCALE GENOMIC DNA]</scope>
</reference>
<keyword evidence="3" id="KW-1003">Cell membrane</keyword>
<dbReference type="GO" id="GO:0055085">
    <property type="term" value="P:transmembrane transport"/>
    <property type="evidence" value="ECO:0007669"/>
    <property type="project" value="InterPro"/>
</dbReference>
<evidence type="ECO:0000256" key="2">
    <source>
        <dbReference type="ARBA" id="ARBA00022448"/>
    </source>
</evidence>
<dbReference type="Pfam" id="PF00528">
    <property type="entry name" value="BPD_transp_1"/>
    <property type="match status" value="1"/>
</dbReference>
<evidence type="ECO:0000313" key="10">
    <source>
        <dbReference type="Proteomes" id="UP000179005"/>
    </source>
</evidence>
<dbReference type="EMBL" id="MEVC01000003">
    <property type="protein sequence ID" value="OGC56096.1"/>
    <property type="molecule type" value="Genomic_DNA"/>
</dbReference>
<feature type="transmembrane region" description="Helical" evidence="7">
    <location>
        <begin position="209"/>
        <end position="231"/>
    </location>
</feature>
<dbReference type="SUPFAM" id="SSF161098">
    <property type="entry name" value="MetI-like"/>
    <property type="match status" value="1"/>
</dbReference>
<accession>A0A1F4VFP4</accession>
<sequence length="346" mass="38361">MRKVLLKVISYVIAFVFLLLSLQIVFGATGFSDKILESVVNEQLRGTRQVLAQTIRDPDELEKAVEAAKEDLDSLYGLDKPWYTRLPQSTLRVITFDLGEARTLRSFSGSNAVSDIVLERLPNTLIMMLPSFFLVAVFGLSIGVWAATHVGGRIDRLLSFFAVSSNAIPAWWISMLAIVVFGVVLNILPTGGMYSAPPPVGDISRFLDLAKHAILPIMSLTLVSIGPYMYAIRAMTIRTAQQPFVAYARARGFSESRIRWRYILLPAAPPISTSLVLGLVGSFSGAILTETIFNWQGMGRLYYDALSGTPDEGLVVALTVIYALMFMVSRFVLDVLYIRLDPRVRR</sequence>
<keyword evidence="4 7" id="KW-0812">Transmembrane</keyword>
<dbReference type="PANTHER" id="PTHR30465">
    <property type="entry name" value="INNER MEMBRANE ABC TRANSPORTER"/>
    <property type="match status" value="1"/>
</dbReference>
<dbReference type="CDD" id="cd06261">
    <property type="entry name" value="TM_PBP2"/>
    <property type="match status" value="1"/>
</dbReference>